<feature type="transmembrane region" description="Helical" evidence="6">
    <location>
        <begin position="409"/>
        <end position="432"/>
    </location>
</feature>
<dbReference type="GO" id="GO:0005886">
    <property type="term" value="C:plasma membrane"/>
    <property type="evidence" value="ECO:0007669"/>
    <property type="project" value="TreeGrafter"/>
</dbReference>
<feature type="transmembrane region" description="Helical" evidence="6">
    <location>
        <begin position="197"/>
        <end position="220"/>
    </location>
</feature>
<dbReference type="EMBL" id="KN847495">
    <property type="protein sequence ID" value="KIW16116.1"/>
    <property type="molecule type" value="Genomic_DNA"/>
</dbReference>
<proteinExistence type="predicted"/>
<accession>A0A0D1YM77</accession>
<evidence type="ECO:0000256" key="4">
    <source>
        <dbReference type="ARBA" id="ARBA00023136"/>
    </source>
</evidence>
<feature type="transmembrane region" description="Helical" evidence="6">
    <location>
        <begin position="112"/>
        <end position="131"/>
    </location>
</feature>
<name>A0A0D1YM77_9EURO</name>
<dbReference type="OrthoDB" id="2585655at2759"/>
<dbReference type="InterPro" id="IPR020846">
    <property type="entry name" value="MFS_dom"/>
</dbReference>
<dbReference type="PANTHER" id="PTHR23502">
    <property type="entry name" value="MAJOR FACILITATOR SUPERFAMILY"/>
    <property type="match status" value="1"/>
</dbReference>
<evidence type="ECO:0000256" key="2">
    <source>
        <dbReference type="ARBA" id="ARBA00022692"/>
    </source>
</evidence>
<dbReference type="RefSeq" id="XP_016236332.1">
    <property type="nucleotide sequence ID" value="XM_016380505.1"/>
</dbReference>
<evidence type="ECO:0000256" key="6">
    <source>
        <dbReference type="SAM" id="Phobius"/>
    </source>
</evidence>
<dbReference type="GeneID" id="27333250"/>
<protein>
    <recommendedName>
        <fullName evidence="7">Major facilitator superfamily (MFS) profile domain-containing protein</fullName>
    </recommendedName>
</protein>
<feature type="transmembrane region" description="Helical" evidence="6">
    <location>
        <begin position="339"/>
        <end position="359"/>
    </location>
</feature>
<dbReference type="PANTHER" id="PTHR23502:SF181">
    <property type="entry name" value="MAJOR FACILITATOR SUPERFAMILY (MFS) PROFILE DOMAIN-CONTAINING PROTEIN"/>
    <property type="match status" value="1"/>
</dbReference>
<gene>
    <name evidence="8" type="ORF">PV08_06167</name>
</gene>
<feature type="transmembrane region" description="Helical" evidence="6">
    <location>
        <begin position="69"/>
        <end position="92"/>
    </location>
</feature>
<sequence length="515" mass="57724">MKLYQGKAEVAQMDKYQGVPPHTSDKVEESRQVEVEDAPALAPRLDKHGLPLVPQPTQRKDDPLNWSPLLKLFVLLQVSWLSFLGPMAGAIVNPAFVPLSKQFDITVVEASYELTVYIVFAGIGPLLTVPLSNVYGRRPVYICGNLLAAVTNIAAGYCNTWSGIIATRVFNGIGAGSPTAIGAATICDMYFLHERGFYMGIFTFFLTNGPHAASLFGGFIAQNLGWRWAFLIPGYIQLGTMVFTLFCLPETLFFRRTVAGHRERSFRDLLLFRLSGSQERRLRPIDFLRPFYMLKYLSIVIPGLYYMTAFGFGSVMFAATGSSLFRKFYHFDVAQTGMMLSIPLLIGCLLGEMSAGWLTDWMVYRYARSHGGRREPEPRINAVVLAVLCPIGIIIDGVCLSHYRTVSWVGAAFGMGIANFGLQIATTVTYSYCTDCYKPQSSEISSILNVFRNVFSMTISFYAIPFGEKVGYQYAWLTFALLNIVFLIPMILLRFYGIRWRNSSWQKPPAFHNDI</sequence>
<keyword evidence="3 6" id="KW-1133">Transmembrane helix</keyword>
<reference evidence="8 9" key="1">
    <citation type="submission" date="2015-01" db="EMBL/GenBank/DDBJ databases">
        <title>The Genome Sequence of Exophiala spinifera CBS89968.</title>
        <authorList>
            <consortium name="The Broad Institute Genomics Platform"/>
            <person name="Cuomo C."/>
            <person name="de Hoog S."/>
            <person name="Gorbushina A."/>
            <person name="Stielow B."/>
            <person name="Teixiera M."/>
            <person name="Abouelleil A."/>
            <person name="Chapman S.B."/>
            <person name="Priest M."/>
            <person name="Young S.K."/>
            <person name="Wortman J."/>
            <person name="Nusbaum C."/>
            <person name="Birren B."/>
        </authorList>
    </citation>
    <scope>NUCLEOTIDE SEQUENCE [LARGE SCALE GENOMIC DNA]</scope>
    <source>
        <strain evidence="8 9">CBS 89968</strain>
    </source>
</reference>
<feature type="transmembrane region" description="Helical" evidence="6">
    <location>
        <begin position="226"/>
        <end position="248"/>
    </location>
</feature>
<evidence type="ECO:0000259" key="7">
    <source>
        <dbReference type="PROSITE" id="PS50850"/>
    </source>
</evidence>
<dbReference type="VEuPathDB" id="FungiDB:PV08_06167"/>
<keyword evidence="9" id="KW-1185">Reference proteome</keyword>
<feature type="domain" description="Major facilitator superfamily (MFS) profile" evidence="7">
    <location>
        <begin position="74"/>
        <end position="501"/>
    </location>
</feature>
<dbReference type="Pfam" id="PF07690">
    <property type="entry name" value="MFS_1"/>
    <property type="match status" value="1"/>
</dbReference>
<feature type="compositionally biased region" description="Basic and acidic residues" evidence="5">
    <location>
        <begin position="23"/>
        <end position="34"/>
    </location>
</feature>
<dbReference type="HOGENOM" id="CLU_008455_13_7_1"/>
<feature type="transmembrane region" description="Helical" evidence="6">
    <location>
        <begin position="444"/>
        <end position="464"/>
    </location>
</feature>
<dbReference type="PROSITE" id="PS50850">
    <property type="entry name" value="MFS"/>
    <property type="match status" value="1"/>
</dbReference>
<feature type="region of interest" description="Disordered" evidence="5">
    <location>
        <begin position="14"/>
        <end position="39"/>
    </location>
</feature>
<comment type="subcellular location">
    <subcellularLocation>
        <location evidence="1">Membrane</location>
        <topology evidence="1">Multi-pass membrane protein</topology>
    </subcellularLocation>
</comment>
<keyword evidence="2 6" id="KW-0812">Transmembrane</keyword>
<feature type="transmembrane region" description="Helical" evidence="6">
    <location>
        <begin position="296"/>
        <end position="319"/>
    </location>
</feature>
<evidence type="ECO:0000313" key="8">
    <source>
        <dbReference type="EMBL" id="KIW16116.1"/>
    </source>
</evidence>
<dbReference type="InterPro" id="IPR011701">
    <property type="entry name" value="MFS"/>
</dbReference>
<evidence type="ECO:0000256" key="1">
    <source>
        <dbReference type="ARBA" id="ARBA00004141"/>
    </source>
</evidence>
<dbReference type="InterPro" id="IPR036259">
    <property type="entry name" value="MFS_trans_sf"/>
</dbReference>
<dbReference type="SUPFAM" id="SSF103473">
    <property type="entry name" value="MFS general substrate transporter"/>
    <property type="match status" value="1"/>
</dbReference>
<dbReference type="Gene3D" id="1.20.1250.20">
    <property type="entry name" value="MFS general substrate transporter like domains"/>
    <property type="match status" value="1"/>
</dbReference>
<evidence type="ECO:0000313" key="9">
    <source>
        <dbReference type="Proteomes" id="UP000053328"/>
    </source>
</evidence>
<feature type="transmembrane region" description="Helical" evidence="6">
    <location>
        <begin position="476"/>
        <end position="497"/>
    </location>
</feature>
<organism evidence="8 9">
    <name type="scientific">Exophiala spinifera</name>
    <dbReference type="NCBI Taxonomy" id="91928"/>
    <lineage>
        <taxon>Eukaryota</taxon>
        <taxon>Fungi</taxon>
        <taxon>Dikarya</taxon>
        <taxon>Ascomycota</taxon>
        <taxon>Pezizomycotina</taxon>
        <taxon>Eurotiomycetes</taxon>
        <taxon>Chaetothyriomycetidae</taxon>
        <taxon>Chaetothyriales</taxon>
        <taxon>Herpotrichiellaceae</taxon>
        <taxon>Exophiala</taxon>
    </lineage>
</organism>
<dbReference type="AlphaFoldDB" id="A0A0D1YM77"/>
<feature type="transmembrane region" description="Helical" evidence="6">
    <location>
        <begin position="380"/>
        <end position="403"/>
    </location>
</feature>
<dbReference type="GO" id="GO:0022857">
    <property type="term" value="F:transmembrane transporter activity"/>
    <property type="evidence" value="ECO:0007669"/>
    <property type="project" value="InterPro"/>
</dbReference>
<dbReference type="Proteomes" id="UP000053328">
    <property type="component" value="Unassembled WGS sequence"/>
</dbReference>
<evidence type="ECO:0000256" key="3">
    <source>
        <dbReference type="ARBA" id="ARBA00022989"/>
    </source>
</evidence>
<evidence type="ECO:0000256" key="5">
    <source>
        <dbReference type="SAM" id="MobiDB-lite"/>
    </source>
</evidence>
<keyword evidence="4 6" id="KW-0472">Membrane</keyword>